<evidence type="ECO:0000313" key="3">
    <source>
        <dbReference type="Proteomes" id="UP001236795"/>
    </source>
</evidence>
<reference evidence="2 3" key="1">
    <citation type="submission" date="2023-07" db="EMBL/GenBank/DDBJ databases">
        <title>Genomic Encyclopedia of Type Strains, Phase IV (KMG-IV): sequencing the most valuable type-strain genomes for metagenomic binning, comparative biology and taxonomic classification.</title>
        <authorList>
            <person name="Goeker M."/>
        </authorList>
    </citation>
    <scope>NUCLEOTIDE SEQUENCE [LARGE SCALE GENOMIC DNA]</scope>
    <source>
        <strain evidence="2 3">DSM 40573</strain>
    </source>
</reference>
<organism evidence="2 3">
    <name type="scientific">Streptomyces thermodiastaticus</name>
    <dbReference type="NCBI Taxonomy" id="44061"/>
    <lineage>
        <taxon>Bacteria</taxon>
        <taxon>Bacillati</taxon>
        <taxon>Actinomycetota</taxon>
        <taxon>Actinomycetes</taxon>
        <taxon>Kitasatosporales</taxon>
        <taxon>Streptomycetaceae</taxon>
        <taxon>Streptomyces</taxon>
    </lineage>
</organism>
<gene>
    <name evidence="2" type="ORF">QO019_000392</name>
</gene>
<keyword evidence="3" id="KW-1185">Reference proteome</keyword>
<evidence type="ECO:0000256" key="1">
    <source>
        <dbReference type="SAM" id="MobiDB-lite"/>
    </source>
</evidence>
<protein>
    <submittedName>
        <fullName evidence="2">Uncharacterized protein</fullName>
    </submittedName>
</protein>
<name>A0ABU0KBT6_9ACTN</name>
<comment type="caution">
    <text evidence="2">The sequence shown here is derived from an EMBL/GenBank/DDBJ whole genome shotgun (WGS) entry which is preliminary data.</text>
</comment>
<accession>A0ABU0KBT6</accession>
<dbReference type="EMBL" id="JAUSWC010000001">
    <property type="protein sequence ID" value="MDQ0485562.1"/>
    <property type="molecule type" value="Genomic_DNA"/>
</dbReference>
<sequence>MRGVPPRTAAQVEDPQALQVTEDLVARPVQAGAPR</sequence>
<proteinExistence type="predicted"/>
<dbReference type="Proteomes" id="UP001236795">
    <property type="component" value="Unassembled WGS sequence"/>
</dbReference>
<feature type="region of interest" description="Disordered" evidence="1">
    <location>
        <begin position="1"/>
        <end position="35"/>
    </location>
</feature>
<evidence type="ECO:0000313" key="2">
    <source>
        <dbReference type="EMBL" id="MDQ0485562.1"/>
    </source>
</evidence>